<dbReference type="AlphaFoldDB" id="A0AAI8VWY2"/>
<feature type="region of interest" description="Disordered" evidence="1">
    <location>
        <begin position="66"/>
        <end position="150"/>
    </location>
</feature>
<proteinExistence type="predicted"/>
<feature type="compositionally biased region" description="Low complexity" evidence="1">
    <location>
        <begin position="132"/>
        <end position="150"/>
    </location>
</feature>
<evidence type="ECO:0000256" key="1">
    <source>
        <dbReference type="SAM" id="MobiDB-lite"/>
    </source>
</evidence>
<evidence type="ECO:0000313" key="2">
    <source>
        <dbReference type="EMBL" id="CAJ2512622.1"/>
    </source>
</evidence>
<feature type="compositionally biased region" description="Polar residues" evidence="1">
    <location>
        <begin position="35"/>
        <end position="53"/>
    </location>
</feature>
<sequence>MAADNQPGRLSFGSEGQASIRDGDSHFSFYDDMQRSPSPTLMTRPSISSLSTTTAGYAQLREVNIDSAADGVDDELDPKENVHHQNQALIDHDGRQSVNAHDGEDEDEHEKGSASGVGDGTKAAAEPGALDSMSSASGSGRSSRHSSQST</sequence>
<name>A0AAI8VWY2_9PEZI</name>
<protein>
    <submittedName>
        <fullName evidence="2">Uu.00g007410.m01.CDS01</fullName>
    </submittedName>
</protein>
<organism evidence="2 3">
    <name type="scientific">Anthostomella pinea</name>
    <dbReference type="NCBI Taxonomy" id="933095"/>
    <lineage>
        <taxon>Eukaryota</taxon>
        <taxon>Fungi</taxon>
        <taxon>Dikarya</taxon>
        <taxon>Ascomycota</taxon>
        <taxon>Pezizomycotina</taxon>
        <taxon>Sordariomycetes</taxon>
        <taxon>Xylariomycetidae</taxon>
        <taxon>Xylariales</taxon>
        <taxon>Xylariaceae</taxon>
        <taxon>Anthostomella</taxon>
    </lineage>
</organism>
<evidence type="ECO:0000313" key="3">
    <source>
        <dbReference type="Proteomes" id="UP001295740"/>
    </source>
</evidence>
<keyword evidence="3" id="KW-1185">Reference proteome</keyword>
<dbReference type="Proteomes" id="UP001295740">
    <property type="component" value="Unassembled WGS sequence"/>
</dbReference>
<feature type="region of interest" description="Disordered" evidence="1">
    <location>
        <begin position="1"/>
        <end position="53"/>
    </location>
</feature>
<accession>A0AAI8VWY2</accession>
<dbReference type="EMBL" id="CAUWAG010000020">
    <property type="protein sequence ID" value="CAJ2512622.1"/>
    <property type="molecule type" value="Genomic_DNA"/>
</dbReference>
<comment type="caution">
    <text evidence="2">The sequence shown here is derived from an EMBL/GenBank/DDBJ whole genome shotgun (WGS) entry which is preliminary data.</text>
</comment>
<reference evidence="2" key="1">
    <citation type="submission" date="2023-10" db="EMBL/GenBank/DDBJ databases">
        <authorList>
            <person name="Hackl T."/>
        </authorList>
    </citation>
    <scope>NUCLEOTIDE SEQUENCE</scope>
</reference>
<gene>
    <name evidence="2" type="ORF">KHLLAP_LOCUS13090</name>
</gene>